<evidence type="ECO:0000313" key="2">
    <source>
        <dbReference type="Proteomes" id="UP000541444"/>
    </source>
</evidence>
<organism evidence="1 2">
    <name type="scientific">Kingdonia uniflora</name>
    <dbReference type="NCBI Taxonomy" id="39325"/>
    <lineage>
        <taxon>Eukaryota</taxon>
        <taxon>Viridiplantae</taxon>
        <taxon>Streptophyta</taxon>
        <taxon>Embryophyta</taxon>
        <taxon>Tracheophyta</taxon>
        <taxon>Spermatophyta</taxon>
        <taxon>Magnoliopsida</taxon>
        <taxon>Ranunculales</taxon>
        <taxon>Circaeasteraceae</taxon>
        <taxon>Kingdonia</taxon>
    </lineage>
</organism>
<dbReference type="Proteomes" id="UP000541444">
    <property type="component" value="Unassembled WGS sequence"/>
</dbReference>
<dbReference type="PANTHER" id="PTHR35121:SF2">
    <property type="entry name" value="SWIM-TYPE DOMAIN-CONTAINING PROTEIN"/>
    <property type="match status" value="1"/>
</dbReference>
<dbReference type="AlphaFoldDB" id="A0A7J7LY25"/>
<dbReference type="PANTHER" id="PTHR35121">
    <property type="entry name" value="HOMEODOMAIN PROTEIN 8, PUTATIVE-RELATED"/>
    <property type="match status" value="1"/>
</dbReference>
<dbReference type="EMBL" id="JACGCM010001910">
    <property type="protein sequence ID" value="KAF6147428.1"/>
    <property type="molecule type" value="Genomic_DNA"/>
</dbReference>
<sequence length="87" mass="9948">MGSLVAEVVLQYVHKGCISAYDSEVQRRPYHRNCSCTLHKSKSVHLRILVLKRRSHSHPKNRRASVECRVSMTSRSLECTQLGLSKI</sequence>
<accession>A0A7J7LY25</accession>
<keyword evidence="2" id="KW-1185">Reference proteome</keyword>
<name>A0A7J7LY25_9MAGN</name>
<gene>
    <name evidence="1" type="ORF">GIB67_016785</name>
</gene>
<comment type="caution">
    <text evidence="1">The sequence shown here is derived from an EMBL/GenBank/DDBJ whole genome shotgun (WGS) entry which is preliminary data.</text>
</comment>
<proteinExistence type="predicted"/>
<reference evidence="1 2" key="1">
    <citation type="journal article" date="2020" name="IScience">
        <title>Genome Sequencing of the Endangered Kingdonia uniflora (Circaeasteraceae, Ranunculales) Reveals Potential Mechanisms of Evolutionary Specialization.</title>
        <authorList>
            <person name="Sun Y."/>
            <person name="Deng T."/>
            <person name="Zhang A."/>
            <person name="Moore M.J."/>
            <person name="Landis J.B."/>
            <person name="Lin N."/>
            <person name="Zhang H."/>
            <person name="Zhang X."/>
            <person name="Huang J."/>
            <person name="Zhang X."/>
            <person name="Sun H."/>
            <person name="Wang H."/>
        </authorList>
    </citation>
    <scope>NUCLEOTIDE SEQUENCE [LARGE SCALE GENOMIC DNA]</scope>
    <source>
        <strain evidence="1">TB1705</strain>
        <tissue evidence="1">Leaf</tissue>
    </source>
</reference>
<protein>
    <submittedName>
        <fullName evidence="1">Uncharacterized protein</fullName>
    </submittedName>
</protein>
<evidence type="ECO:0000313" key="1">
    <source>
        <dbReference type="EMBL" id="KAF6147428.1"/>
    </source>
</evidence>
<dbReference type="OrthoDB" id="1696465at2759"/>